<dbReference type="RefSeq" id="WP_184792652.1">
    <property type="nucleotide sequence ID" value="NZ_BONT01000089.1"/>
</dbReference>
<evidence type="ECO:0000313" key="2">
    <source>
        <dbReference type="Proteomes" id="UP000548476"/>
    </source>
</evidence>
<sequence length="419" mass="46827">MSHQEMEAVERDMLLGWELYRASPTHPQIERIAQRLQATNPRRSDIRILLAKHRWACGRVAEAREILQAVVALRDERSLDAARELLSLEHHDGDIAEALRWAEYVLREEQDRWFDWMELGGMTALNGAFEEGWRILDDAVAMCARTSAGSLPLALVRRALYLLSSCAPPALFVPAAEEAVSADPSDENIGGPLMWAYLHEGRFDDAEELALRMLRLDPTNKALSQPFEMMRNLQATLAEDARTLDELHGTGLFERLWTQMRDRRLGLDLTAALAALDEVMPAELRAVLKPPVDKETARAGSMSTEIAMWHAGQAPGAGAAWGLPGDFRLMSAEEIKAMDDAIEADPDAYPQWRTVQVDEYYDQLMTDDAGAYLVELMTGEVVIRQPGAADERIAESLADLFWRRVAAFGGHDPRPRATG</sequence>
<dbReference type="Proteomes" id="UP000548476">
    <property type="component" value="Unassembled WGS sequence"/>
</dbReference>
<accession>A0A841FTC7</accession>
<dbReference type="InterPro" id="IPR011990">
    <property type="entry name" value="TPR-like_helical_dom_sf"/>
</dbReference>
<comment type="caution">
    <text evidence="1">The sequence shown here is derived from an EMBL/GenBank/DDBJ whole genome shotgun (WGS) entry which is preliminary data.</text>
</comment>
<dbReference type="Gene3D" id="1.25.40.10">
    <property type="entry name" value="Tetratricopeptide repeat domain"/>
    <property type="match status" value="1"/>
</dbReference>
<reference evidence="1 2" key="1">
    <citation type="submission" date="2020-08" db="EMBL/GenBank/DDBJ databases">
        <title>Genomic Encyclopedia of Type Strains, Phase IV (KMG-IV): sequencing the most valuable type-strain genomes for metagenomic binning, comparative biology and taxonomic classification.</title>
        <authorList>
            <person name="Goeker M."/>
        </authorList>
    </citation>
    <scope>NUCLEOTIDE SEQUENCE [LARGE SCALE GENOMIC DNA]</scope>
    <source>
        <strain evidence="1 2">YIM 65646</strain>
    </source>
</reference>
<protein>
    <submittedName>
        <fullName evidence="1">Tetratricopeptide (TPR) repeat protein</fullName>
    </submittedName>
</protein>
<organism evidence="1 2">
    <name type="scientific">Phytomonospora endophytica</name>
    <dbReference type="NCBI Taxonomy" id="714109"/>
    <lineage>
        <taxon>Bacteria</taxon>
        <taxon>Bacillati</taxon>
        <taxon>Actinomycetota</taxon>
        <taxon>Actinomycetes</taxon>
        <taxon>Micromonosporales</taxon>
        <taxon>Micromonosporaceae</taxon>
        <taxon>Phytomonospora</taxon>
    </lineage>
</organism>
<dbReference type="SUPFAM" id="SSF48452">
    <property type="entry name" value="TPR-like"/>
    <property type="match status" value="1"/>
</dbReference>
<proteinExistence type="predicted"/>
<name>A0A841FTC7_9ACTN</name>
<keyword evidence="2" id="KW-1185">Reference proteome</keyword>
<evidence type="ECO:0000313" key="1">
    <source>
        <dbReference type="EMBL" id="MBB6039565.1"/>
    </source>
</evidence>
<gene>
    <name evidence="1" type="ORF">HNR73_007462</name>
</gene>
<dbReference type="AlphaFoldDB" id="A0A841FTC7"/>
<dbReference type="EMBL" id="JACHGT010000023">
    <property type="protein sequence ID" value="MBB6039565.1"/>
    <property type="molecule type" value="Genomic_DNA"/>
</dbReference>